<proteinExistence type="predicted"/>
<dbReference type="Proteomes" id="UP000199701">
    <property type="component" value="Unassembled WGS sequence"/>
</dbReference>
<dbReference type="Gene3D" id="3.60.15.10">
    <property type="entry name" value="Ribonuclease Z/Hydroxyacylglutathione hydrolase-like"/>
    <property type="match status" value="1"/>
</dbReference>
<dbReference type="EMBL" id="FOJI01000007">
    <property type="protein sequence ID" value="SEW24328.1"/>
    <property type="molecule type" value="Genomic_DNA"/>
</dbReference>
<evidence type="ECO:0000256" key="3">
    <source>
        <dbReference type="ARBA" id="ARBA00022801"/>
    </source>
</evidence>
<dbReference type="AlphaFoldDB" id="A0A1I0QBB5"/>
<evidence type="ECO:0000259" key="5">
    <source>
        <dbReference type="SMART" id="SM00849"/>
    </source>
</evidence>
<keyword evidence="3" id="KW-0378">Hydrolase</keyword>
<feature type="domain" description="Metallo-beta-lactamase" evidence="5">
    <location>
        <begin position="26"/>
        <end position="204"/>
    </location>
</feature>
<dbReference type="InterPro" id="IPR036866">
    <property type="entry name" value="RibonucZ/Hydroxyglut_hydro"/>
</dbReference>
<dbReference type="Pfam" id="PF00753">
    <property type="entry name" value="Lactamase_B"/>
    <property type="match status" value="1"/>
</dbReference>
<evidence type="ECO:0000313" key="6">
    <source>
        <dbReference type="EMBL" id="SEW24328.1"/>
    </source>
</evidence>
<keyword evidence="4" id="KW-0862">Zinc</keyword>
<dbReference type="InterPro" id="IPR001279">
    <property type="entry name" value="Metallo-B-lactamas"/>
</dbReference>
<name>A0A1I0QBB5_9FIRM</name>
<comment type="cofactor">
    <cofactor evidence="1">
        <name>Zn(2+)</name>
        <dbReference type="ChEBI" id="CHEBI:29105"/>
    </cofactor>
</comment>
<dbReference type="GO" id="GO:0016787">
    <property type="term" value="F:hydrolase activity"/>
    <property type="evidence" value="ECO:0007669"/>
    <property type="project" value="UniProtKB-KW"/>
</dbReference>
<dbReference type="GO" id="GO:0046872">
    <property type="term" value="F:metal ion binding"/>
    <property type="evidence" value="ECO:0007669"/>
    <property type="project" value="UniProtKB-KW"/>
</dbReference>
<dbReference type="PANTHER" id="PTHR46233:SF3">
    <property type="entry name" value="HYDROXYACYLGLUTATHIONE HYDROLASE GLOC"/>
    <property type="match status" value="1"/>
</dbReference>
<evidence type="ECO:0000256" key="4">
    <source>
        <dbReference type="ARBA" id="ARBA00022833"/>
    </source>
</evidence>
<keyword evidence="7" id="KW-1185">Reference proteome</keyword>
<accession>A0A1I0QBB5</accession>
<gene>
    <name evidence="6" type="ORF">SAMN05421659_107160</name>
</gene>
<dbReference type="SMART" id="SM00849">
    <property type="entry name" value="Lactamase_B"/>
    <property type="match status" value="1"/>
</dbReference>
<reference evidence="6 7" key="1">
    <citation type="submission" date="2016-10" db="EMBL/GenBank/DDBJ databases">
        <authorList>
            <person name="de Groot N.N."/>
        </authorList>
    </citation>
    <scope>NUCLEOTIDE SEQUENCE [LARGE SCALE GENOMIC DNA]</scope>
    <source>
        <strain evidence="6 7">DSM 9179</strain>
    </source>
</reference>
<dbReference type="CDD" id="cd06262">
    <property type="entry name" value="metallo-hydrolase-like_MBL-fold"/>
    <property type="match status" value="1"/>
</dbReference>
<evidence type="ECO:0000313" key="7">
    <source>
        <dbReference type="Proteomes" id="UP000199701"/>
    </source>
</evidence>
<dbReference type="InterPro" id="IPR051453">
    <property type="entry name" value="MBL_Glyoxalase_II"/>
</dbReference>
<evidence type="ECO:0000256" key="1">
    <source>
        <dbReference type="ARBA" id="ARBA00001947"/>
    </source>
</evidence>
<organism evidence="6 7">
    <name type="scientific">[Clostridium] fimetarium</name>
    <dbReference type="NCBI Taxonomy" id="99656"/>
    <lineage>
        <taxon>Bacteria</taxon>
        <taxon>Bacillati</taxon>
        <taxon>Bacillota</taxon>
        <taxon>Clostridia</taxon>
        <taxon>Lachnospirales</taxon>
        <taxon>Lachnospiraceae</taxon>
    </lineage>
</organism>
<dbReference type="SUPFAM" id="SSF56281">
    <property type="entry name" value="Metallo-hydrolase/oxidoreductase"/>
    <property type="match status" value="1"/>
</dbReference>
<keyword evidence="2" id="KW-0479">Metal-binding</keyword>
<dbReference type="PANTHER" id="PTHR46233">
    <property type="entry name" value="HYDROXYACYLGLUTATHIONE HYDROLASE GLOC"/>
    <property type="match status" value="1"/>
</dbReference>
<sequence length="221" mass="24355">MIAERYGHIMDENKIRIITKVLGSVSTNCYFIVNVSTKDTIIIDPADSPATIKSVISENGLKPQAILLTHGHFDHILAANQIKEKFNIPVIACDKEKNIIENSSFNLSSSFGANVQLKADEYVQDGTLLNIAGFSIKVIHTPGHTEGSVCYYFLNEDILISGDTLFNESVGRSDFPTGSASQLIRSVKEKLLILPGKTIVYPGHGDSTTIEYEKKYNPFCQ</sequence>
<protein>
    <submittedName>
        <fullName evidence="6">Glyoxylase, beta-lactamase superfamily II</fullName>
    </submittedName>
</protein>
<dbReference type="STRING" id="99656.SAMN05421659_107160"/>
<evidence type="ECO:0000256" key="2">
    <source>
        <dbReference type="ARBA" id="ARBA00022723"/>
    </source>
</evidence>